<evidence type="ECO:0000256" key="1">
    <source>
        <dbReference type="ARBA" id="ARBA00008005"/>
    </source>
</evidence>
<name>A0ABT4E605_PAEAL</name>
<feature type="domain" description="Tail sheath protein C-terminal" evidence="2">
    <location>
        <begin position="235"/>
        <end position="358"/>
    </location>
</feature>
<organism evidence="3 4">
    <name type="scientific">Paenibacillus alvei</name>
    <name type="common">Bacillus alvei</name>
    <dbReference type="NCBI Taxonomy" id="44250"/>
    <lineage>
        <taxon>Bacteria</taxon>
        <taxon>Bacillati</taxon>
        <taxon>Bacillota</taxon>
        <taxon>Bacilli</taxon>
        <taxon>Bacillales</taxon>
        <taxon>Paenibacillaceae</taxon>
        <taxon>Paenibacillus</taxon>
    </lineage>
</organism>
<dbReference type="RefSeq" id="WP_268631894.1">
    <property type="nucleotide sequence ID" value="NZ_JAMDLY010000008.1"/>
</dbReference>
<comment type="similarity">
    <text evidence="1">Belongs to the myoviridae tail sheath protein family.</text>
</comment>
<dbReference type="Pfam" id="PF17482">
    <property type="entry name" value="Phage_sheath_1C"/>
    <property type="match status" value="1"/>
</dbReference>
<dbReference type="InterPro" id="IPR020287">
    <property type="entry name" value="Tail_sheath_C"/>
</dbReference>
<sequence>MSIGLPKIEITFKQLAQTAISRSARGIVALIVKDDTDTTFDVKEYKLPSEVEASKYTATNAQYIKDVFEGNPSKVIVARVAIDSKNATTDAIKLIGSRKYNWIGHAEGIASEQQALTAYVKEQETANKKNIKAIVHNVTNPDSMAVVNFSNEELTYKDGVTITGEKYVARLLGLLSGLPMTQSGTYKPLPELLTVKEPVDVEAAINAGKLVLINDENTVRIGRAVNSLTTVGDGKSEDMKKIIVCETIHLIKEDIFNTFKSDYLGKFKNKYDNQVLLISAINTYFDILASEDILDPEYDNRCFVDVEAQRKAWIESGKTEVLDWDDATIRVRTFRSNVYLSGQVKILDAMEDFRFAITME</sequence>
<evidence type="ECO:0000313" key="4">
    <source>
        <dbReference type="Proteomes" id="UP001527090"/>
    </source>
</evidence>
<proteinExistence type="inferred from homology"/>
<dbReference type="Proteomes" id="UP001527090">
    <property type="component" value="Unassembled WGS sequence"/>
</dbReference>
<accession>A0ABT4E605</accession>
<evidence type="ECO:0000259" key="2">
    <source>
        <dbReference type="Pfam" id="PF17482"/>
    </source>
</evidence>
<reference evidence="3 4" key="1">
    <citation type="submission" date="2022-05" db="EMBL/GenBank/DDBJ databases">
        <title>Genome Sequencing of Bee-Associated Microbes.</title>
        <authorList>
            <person name="Dunlap C."/>
        </authorList>
    </citation>
    <scope>NUCLEOTIDE SEQUENCE [LARGE SCALE GENOMIC DNA]</scope>
    <source>
        <strain evidence="3 4">NRRL NRS-750</strain>
    </source>
</reference>
<keyword evidence="4" id="KW-1185">Reference proteome</keyword>
<dbReference type="Gene3D" id="3.40.50.11790">
    <property type="match status" value="1"/>
</dbReference>
<dbReference type="Gene3D" id="3.30.1370.220">
    <property type="match status" value="1"/>
</dbReference>
<dbReference type="EMBL" id="JAMDLY010000008">
    <property type="protein sequence ID" value="MCY9529169.1"/>
    <property type="molecule type" value="Genomic_DNA"/>
</dbReference>
<protein>
    <submittedName>
        <fullName evidence="3">Phage tail sheath protein</fullName>
    </submittedName>
</protein>
<comment type="caution">
    <text evidence="3">The sequence shown here is derived from an EMBL/GenBank/DDBJ whole genome shotgun (WGS) entry which is preliminary data.</text>
</comment>
<gene>
    <name evidence="3" type="ORF">M5X04_07445</name>
</gene>
<evidence type="ECO:0000313" key="3">
    <source>
        <dbReference type="EMBL" id="MCY9529169.1"/>
    </source>
</evidence>